<organism evidence="3 4">
    <name type="scientific">Brachionus plicatilis</name>
    <name type="common">Marine rotifer</name>
    <name type="synonym">Brachionus muelleri</name>
    <dbReference type="NCBI Taxonomy" id="10195"/>
    <lineage>
        <taxon>Eukaryota</taxon>
        <taxon>Metazoa</taxon>
        <taxon>Spiralia</taxon>
        <taxon>Gnathifera</taxon>
        <taxon>Rotifera</taxon>
        <taxon>Eurotatoria</taxon>
        <taxon>Monogononta</taxon>
        <taxon>Pseudotrocha</taxon>
        <taxon>Ploima</taxon>
        <taxon>Brachionidae</taxon>
        <taxon>Brachionus</taxon>
    </lineage>
</organism>
<dbReference type="GO" id="GO:0000712">
    <property type="term" value="P:resolution of meiotic recombination intermediates"/>
    <property type="evidence" value="ECO:0007669"/>
    <property type="project" value="TreeGrafter"/>
</dbReference>
<keyword evidence="3" id="KW-0540">Nuclease</keyword>
<evidence type="ECO:0000256" key="1">
    <source>
        <dbReference type="SAM" id="MobiDB-lite"/>
    </source>
</evidence>
<dbReference type="EMBL" id="REGN01008244">
    <property type="protein sequence ID" value="RNA04069.1"/>
    <property type="molecule type" value="Genomic_DNA"/>
</dbReference>
<feature type="region of interest" description="Disordered" evidence="1">
    <location>
        <begin position="273"/>
        <end position="295"/>
    </location>
</feature>
<feature type="non-terminal residue" evidence="3">
    <location>
        <position position="527"/>
    </location>
</feature>
<keyword evidence="4" id="KW-1185">Reference proteome</keyword>
<feature type="compositionally biased region" description="Polar residues" evidence="1">
    <location>
        <begin position="105"/>
        <end position="115"/>
    </location>
</feature>
<feature type="region of interest" description="Disordered" evidence="1">
    <location>
        <begin position="104"/>
        <end position="138"/>
    </location>
</feature>
<dbReference type="PANTHER" id="PTHR21541">
    <property type="entry name" value="BTB POZ DOMAIN CONTAINING 12"/>
    <property type="match status" value="1"/>
</dbReference>
<keyword evidence="2" id="KW-0472">Membrane</keyword>
<proteinExistence type="predicted"/>
<evidence type="ECO:0000313" key="3">
    <source>
        <dbReference type="EMBL" id="RNA04069.1"/>
    </source>
</evidence>
<dbReference type="OrthoDB" id="5576441at2759"/>
<evidence type="ECO:0000256" key="2">
    <source>
        <dbReference type="SAM" id="Phobius"/>
    </source>
</evidence>
<evidence type="ECO:0000313" key="4">
    <source>
        <dbReference type="Proteomes" id="UP000276133"/>
    </source>
</evidence>
<comment type="caution">
    <text evidence="3">The sequence shown here is derived from an EMBL/GenBank/DDBJ whole genome shotgun (WGS) entry which is preliminary data.</text>
</comment>
<keyword evidence="2" id="KW-0812">Transmembrane</keyword>
<dbReference type="GO" id="GO:0004519">
    <property type="term" value="F:endonuclease activity"/>
    <property type="evidence" value="ECO:0007669"/>
    <property type="project" value="UniProtKB-KW"/>
</dbReference>
<keyword evidence="3" id="KW-0378">Hydrolase</keyword>
<dbReference type="AlphaFoldDB" id="A0A3M7PYX9"/>
<keyword evidence="3" id="KW-0255">Endonuclease</keyword>
<sequence length="527" mass="61459">MKFKHINKNRIVENTVTNFWIKTSSIVIVTASVAYGTYIYFHSSNSVIAYFINFTNKYSDRIERKQIENRNKPLVLNAYQNYLKEKKNYNQELEEETRRRLLQIRSKNQPQSQDNPELKATQGKEVEIQQPRQPELPKPGVKQKILYFLSLGYIKHKQHQAQISKFLTPSQSDRSCSATLSNDVSSKLSFHKLDESVQIPKTQELKKHKSFNDSKADISKYFSKNDELKCPVCSHNLTKLEEPERDKHVNSCLDRKDYLSFEYKPVNKYRKKENEELEKVKPSAQTASTSDPNEMQKKLSESLLKDAVPNCPICGKVLHNFNIRQNHLKKCSQVFHIRTESLVELVRKQKEKIEQEISKGLIPTDVFIPKTKKQSEKKTKISNRVIKLELPKSKNEEQLQIAVALSNSINPAEDCPKKAEIKLFKSNKKNEKKGYSESVLLLVDDETRTNNLSNKFASLLEKQIKYENQPDVTQAYFVTTKFNAEKNYLWNMCSYFEESEKKFYVQAFLQTGRFIVGHQVFIEKTDQ</sequence>
<dbReference type="GO" id="GO:0033557">
    <property type="term" value="C:Slx1-Slx4 complex"/>
    <property type="evidence" value="ECO:0007669"/>
    <property type="project" value="TreeGrafter"/>
</dbReference>
<accession>A0A3M7PYX9</accession>
<feature type="transmembrane region" description="Helical" evidence="2">
    <location>
        <begin position="20"/>
        <end position="41"/>
    </location>
</feature>
<dbReference type="Proteomes" id="UP000276133">
    <property type="component" value="Unassembled WGS sequence"/>
</dbReference>
<gene>
    <name evidence="3" type="ORF">BpHYR1_054215</name>
</gene>
<feature type="compositionally biased region" description="Polar residues" evidence="1">
    <location>
        <begin position="283"/>
        <end position="293"/>
    </location>
</feature>
<protein>
    <submittedName>
        <fullName evidence="3">Structure-specific endonuclease subunit SLX4</fullName>
    </submittedName>
</protein>
<dbReference type="PANTHER" id="PTHR21541:SF3">
    <property type="entry name" value="STRUCTURE-SPECIFIC ENDONUCLEASE SUBUNIT SLX4"/>
    <property type="match status" value="1"/>
</dbReference>
<keyword evidence="2" id="KW-1133">Transmembrane helix</keyword>
<dbReference type="STRING" id="10195.A0A3M7PYX9"/>
<reference evidence="3 4" key="1">
    <citation type="journal article" date="2018" name="Sci. Rep.">
        <title>Genomic signatures of local adaptation to the degree of environmental predictability in rotifers.</title>
        <authorList>
            <person name="Franch-Gras L."/>
            <person name="Hahn C."/>
            <person name="Garcia-Roger E.M."/>
            <person name="Carmona M.J."/>
            <person name="Serra M."/>
            <person name="Gomez A."/>
        </authorList>
    </citation>
    <scope>NUCLEOTIDE SEQUENCE [LARGE SCALE GENOMIC DNA]</scope>
    <source>
        <strain evidence="3">HYR1</strain>
    </source>
</reference>
<name>A0A3M7PYX9_BRAPC</name>